<accession>A0ABR2F632</accession>
<reference evidence="1 2" key="1">
    <citation type="journal article" date="2024" name="G3 (Bethesda)">
        <title>Genome assembly of Hibiscus sabdariffa L. provides insights into metabolisms of medicinal natural products.</title>
        <authorList>
            <person name="Kim T."/>
        </authorList>
    </citation>
    <scope>NUCLEOTIDE SEQUENCE [LARGE SCALE GENOMIC DNA]</scope>
    <source>
        <strain evidence="1">TK-2024</strain>
        <tissue evidence="1">Old leaves</tissue>
    </source>
</reference>
<gene>
    <name evidence="1" type="ORF">V6N12_028534</name>
</gene>
<name>A0ABR2F632_9ROSI</name>
<dbReference type="Proteomes" id="UP001472677">
    <property type="component" value="Unassembled WGS sequence"/>
</dbReference>
<evidence type="ECO:0000313" key="2">
    <source>
        <dbReference type="Proteomes" id="UP001472677"/>
    </source>
</evidence>
<sequence length="88" mass="9898">MENGDAFEASSSARIGSSSIWKNNAWPMEAFSMSTREEDDEEDLKWSSIEKLPSAYLPARKASENCRRCRKKPLPILNDIGGIILPPR</sequence>
<evidence type="ECO:0000313" key="1">
    <source>
        <dbReference type="EMBL" id="KAK8572481.1"/>
    </source>
</evidence>
<organism evidence="1 2">
    <name type="scientific">Hibiscus sabdariffa</name>
    <name type="common">roselle</name>
    <dbReference type="NCBI Taxonomy" id="183260"/>
    <lineage>
        <taxon>Eukaryota</taxon>
        <taxon>Viridiplantae</taxon>
        <taxon>Streptophyta</taxon>
        <taxon>Embryophyta</taxon>
        <taxon>Tracheophyta</taxon>
        <taxon>Spermatophyta</taxon>
        <taxon>Magnoliopsida</taxon>
        <taxon>eudicotyledons</taxon>
        <taxon>Gunneridae</taxon>
        <taxon>Pentapetalae</taxon>
        <taxon>rosids</taxon>
        <taxon>malvids</taxon>
        <taxon>Malvales</taxon>
        <taxon>Malvaceae</taxon>
        <taxon>Malvoideae</taxon>
        <taxon>Hibiscus</taxon>
    </lineage>
</organism>
<keyword evidence="2" id="KW-1185">Reference proteome</keyword>
<dbReference type="EMBL" id="JBBPBM010000008">
    <property type="protein sequence ID" value="KAK8572481.1"/>
    <property type="molecule type" value="Genomic_DNA"/>
</dbReference>
<proteinExistence type="predicted"/>
<protein>
    <submittedName>
        <fullName evidence="1">Uncharacterized protein</fullName>
    </submittedName>
</protein>
<comment type="caution">
    <text evidence="1">The sequence shown here is derived from an EMBL/GenBank/DDBJ whole genome shotgun (WGS) entry which is preliminary data.</text>
</comment>